<dbReference type="GO" id="GO:0005975">
    <property type="term" value="P:carbohydrate metabolic process"/>
    <property type="evidence" value="ECO:0007669"/>
    <property type="project" value="InterPro"/>
</dbReference>
<reference evidence="5 6" key="1">
    <citation type="journal article" date="2024" name="Nat. Commun.">
        <title>Phylogenomics reveals the evolutionary origins of lichenization in chlorophyte algae.</title>
        <authorList>
            <person name="Puginier C."/>
            <person name="Libourel C."/>
            <person name="Otte J."/>
            <person name="Skaloud P."/>
            <person name="Haon M."/>
            <person name="Grisel S."/>
            <person name="Petersen M."/>
            <person name="Berrin J.G."/>
            <person name="Delaux P.M."/>
            <person name="Dal Grande F."/>
            <person name="Keller J."/>
        </authorList>
    </citation>
    <scope>NUCLEOTIDE SEQUENCE [LARGE SCALE GENOMIC DNA]</scope>
    <source>
        <strain evidence="5 6">SAG 2145</strain>
    </source>
</reference>
<feature type="compositionally biased region" description="Low complexity" evidence="2">
    <location>
        <begin position="814"/>
        <end position="829"/>
    </location>
</feature>
<dbReference type="PANTHER" id="PTHR48050">
    <property type="entry name" value="STEROL 3-BETA-GLUCOSYLTRANSFERASE"/>
    <property type="match status" value="1"/>
</dbReference>
<evidence type="ECO:0000259" key="3">
    <source>
        <dbReference type="Pfam" id="PF03033"/>
    </source>
</evidence>
<feature type="compositionally biased region" description="Basic and acidic residues" evidence="2">
    <location>
        <begin position="830"/>
        <end position="850"/>
    </location>
</feature>
<proteinExistence type="predicted"/>
<feature type="domain" description="Glycosyltransferase family 28 N-terminal" evidence="3">
    <location>
        <begin position="166"/>
        <end position="312"/>
    </location>
</feature>
<dbReference type="GO" id="GO:0016906">
    <property type="term" value="F:sterol 3-beta-glucosyltransferase activity"/>
    <property type="evidence" value="ECO:0007669"/>
    <property type="project" value="UniProtKB-ARBA"/>
</dbReference>
<gene>
    <name evidence="5" type="ORF">WJX74_003529</name>
</gene>
<evidence type="ECO:0000256" key="1">
    <source>
        <dbReference type="ARBA" id="ARBA00022679"/>
    </source>
</evidence>
<dbReference type="SUPFAM" id="SSF53756">
    <property type="entry name" value="UDP-Glycosyltransferase/glycogen phosphorylase"/>
    <property type="match status" value="1"/>
</dbReference>
<feature type="region of interest" description="Disordered" evidence="2">
    <location>
        <begin position="1"/>
        <end position="38"/>
    </location>
</feature>
<evidence type="ECO:0000313" key="6">
    <source>
        <dbReference type="Proteomes" id="UP001438707"/>
    </source>
</evidence>
<dbReference type="InterPro" id="IPR004276">
    <property type="entry name" value="GlycoTrans_28_N"/>
</dbReference>
<dbReference type="FunFam" id="3.40.50.2000:FF:000009">
    <property type="entry name" value="Sterol 3-beta-glucosyltransferase UGT80A2"/>
    <property type="match status" value="1"/>
</dbReference>
<dbReference type="EMBL" id="JALJOS010000017">
    <property type="protein sequence ID" value="KAK9827816.1"/>
    <property type="molecule type" value="Genomic_DNA"/>
</dbReference>
<keyword evidence="6" id="KW-1185">Reference proteome</keyword>
<feature type="compositionally biased region" description="Acidic residues" evidence="2">
    <location>
        <begin position="89"/>
        <end position="100"/>
    </location>
</feature>
<feature type="region of interest" description="Disordered" evidence="2">
    <location>
        <begin position="655"/>
        <end position="675"/>
    </location>
</feature>
<sequence length="888" mass="96478">MAEIGSEGKLVSRSPPRKKLSQAWNKMTQGLWGPGGDVVANNPLQQQTLHHSLDHVSGVASPLDTESKVMGAAQTAADLPYQMSAQYETEGEGDNEDDEQSPSTTRGPIHMTYTLNHQGDEEPTAKLAAAEATSVQHAGQAADVLDAAPVQTSGDSFTQRIPPLSIVMLVVGTRGDVQPFIALGLELQKYGHRIRLATHLVYRAFVEGFDLEYYPLGGDPTVLSEYVVRNRGVMPFHNVKDVGEQRKQLRDIIFSCWPACSAPDPEHPDVPFMAEAIIANPVSYAHFHCADKLKVPLHLYFPFPWSPTKAFPHPMARILYRGVIPEHIMNSAKRQSYFQSIDDAKALSEQMHETGLKERVGRRLGDVHRMGQGVVVHQMGIANKLSYMALDDIMFPGVDDILQEFRSTQLGLDGLRGRLHSVHLTAVSRVPFTYCWSQSVVPKPEDWGDNIDVCGYFFLDLASRFEPPQDLLDFLQEGPAPIYFGFGSMIMDNPHKLSKTIFEALKVVGKRAIIQRGWGKLGEVPGLPVPKNVYLIDSAPHDWLFKQCSGVVHHGGAGTVAAGLIANCPTLVVPFFGDQPFWGEACQAGNLGPKPIPIDHFTKRRLIKALERMDDPEVRAAVTAVGKCIRSENGAAAGAHCFHRHLPFNYMQGKAEGQTRPHQPGAPMDHSAASSAKPLEPFRRLILRSHLPGAPSRYDAGPSSPPSSLEADRRSSQGSLEGQPSGSVSEPGGGRWDRGSSRIGVGEWLRGHLKPGQGAPEGGRMGHATSMPEATDSPHSSGLYASHTGRKPNPPQGFPMLPNFRQKFSTNPQTAPAAHPHEAATAAAHPELHSAEFLQHAKAEGHHEAVRPAAGVEPHLSDPQPNVSQAGASQVPASAFIPQQPGQP</sequence>
<evidence type="ECO:0008006" key="7">
    <source>
        <dbReference type="Google" id="ProtNLM"/>
    </source>
</evidence>
<dbReference type="Proteomes" id="UP001438707">
    <property type="component" value="Unassembled WGS sequence"/>
</dbReference>
<dbReference type="Pfam" id="PF06722">
    <property type="entry name" value="EryCIII-like_C"/>
    <property type="match status" value="1"/>
</dbReference>
<dbReference type="InterPro" id="IPR010610">
    <property type="entry name" value="EryCIII-like_C"/>
</dbReference>
<name>A0AAW1R2B7_9CHLO</name>
<feature type="compositionally biased region" description="Polar residues" evidence="2">
    <location>
        <begin position="716"/>
        <end position="728"/>
    </location>
</feature>
<accession>A0AAW1R2B7</accession>
<organism evidence="5 6">
    <name type="scientific">Apatococcus lobatus</name>
    <dbReference type="NCBI Taxonomy" id="904363"/>
    <lineage>
        <taxon>Eukaryota</taxon>
        <taxon>Viridiplantae</taxon>
        <taxon>Chlorophyta</taxon>
        <taxon>core chlorophytes</taxon>
        <taxon>Trebouxiophyceae</taxon>
        <taxon>Chlorellales</taxon>
        <taxon>Chlorellaceae</taxon>
        <taxon>Apatococcus</taxon>
    </lineage>
</organism>
<feature type="region of interest" description="Disordered" evidence="2">
    <location>
        <begin position="87"/>
        <end position="111"/>
    </location>
</feature>
<feature type="domain" description="Erythromycin biosynthesis protein CIII-like C-terminal" evidence="4">
    <location>
        <begin position="529"/>
        <end position="623"/>
    </location>
</feature>
<dbReference type="Pfam" id="PF03033">
    <property type="entry name" value="Glyco_transf_28"/>
    <property type="match status" value="1"/>
</dbReference>
<evidence type="ECO:0000256" key="2">
    <source>
        <dbReference type="SAM" id="MobiDB-lite"/>
    </source>
</evidence>
<dbReference type="CDD" id="cd03784">
    <property type="entry name" value="GT1_Gtf-like"/>
    <property type="match status" value="1"/>
</dbReference>
<dbReference type="InterPro" id="IPR002213">
    <property type="entry name" value="UDP_glucos_trans"/>
</dbReference>
<evidence type="ECO:0000259" key="4">
    <source>
        <dbReference type="Pfam" id="PF06722"/>
    </source>
</evidence>
<feature type="compositionally biased region" description="Polar residues" evidence="2">
    <location>
        <begin position="863"/>
        <end position="876"/>
    </location>
</feature>
<dbReference type="AlphaFoldDB" id="A0AAW1R2B7"/>
<evidence type="ECO:0000313" key="5">
    <source>
        <dbReference type="EMBL" id="KAK9827816.1"/>
    </source>
</evidence>
<protein>
    <recommendedName>
        <fullName evidence="7">Glycosyltransferase family 28 N-terminal domain-containing protein</fullName>
    </recommendedName>
</protein>
<dbReference type="Gene3D" id="3.40.50.2000">
    <property type="entry name" value="Glycogen Phosphorylase B"/>
    <property type="match status" value="2"/>
</dbReference>
<comment type="caution">
    <text evidence="5">The sequence shown here is derived from an EMBL/GenBank/DDBJ whole genome shotgun (WGS) entry which is preliminary data.</text>
</comment>
<dbReference type="InterPro" id="IPR050426">
    <property type="entry name" value="Glycosyltransferase_28"/>
</dbReference>
<keyword evidence="1" id="KW-0808">Transferase</keyword>
<feature type="region of interest" description="Disordered" evidence="2">
    <location>
        <begin position="692"/>
        <end position="888"/>
    </location>
</feature>
<dbReference type="PANTHER" id="PTHR48050:SF13">
    <property type="entry name" value="STEROL 3-BETA-GLUCOSYLTRANSFERASE UGT80A2"/>
    <property type="match status" value="1"/>
</dbReference>